<sequence>MFENMMDMVDELQEIKDFWIVALNKNIKSATDKNEATLAEVAKQELPFNF</sequence>
<organism evidence="1 2">
    <name type="scientific">Capnocytophaga ochracea</name>
    <dbReference type="NCBI Taxonomy" id="1018"/>
    <lineage>
        <taxon>Bacteria</taxon>
        <taxon>Pseudomonadati</taxon>
        <taxon>Bacteroidota</taxon>
        <taxon>Flavobacteriia</taxon>
        <taxon>Flavobacteriales</taxon>
        <taxon>Flavobacteriaceae</taxon>
        <taxon>Capnocytophaga</taxon>
    </lineage>
</organism>
<reference evidence="1 2" key="1">
    <citation type="submission" date="2018-06" db="EMBL/GenBank/DDBJ databases">
        <authorList>
            <consortium name="Pathogen Informatics"/>
            <person name="Doyle S."/>
        </authorList>
    </citation>
    <scope>NUCLEOTIDE SEQUENCE [LARGE SCALE GENOMIC DNA]</scope>
    <source>
        <strain evidence="1 2">NCTC11546</strain>
    </source>
</reference>
<dbReference type="EMBL" id="UARG01000017">
    <property type="protein sequence ID" value="SQA77374.1"/>
    <property type="molecule type" value="Genomic_DNA"/>
</dbReference>
<proteinExistence type="predicted"/>
<accession>A0A2X2RDX0</accession>
<evidence type="ECO:0000313" key="2">
    <source>
        <dbReference type="Proteomes" id="UP000249891"/>
    </source>
</evidence>
<dbReference type="Proteomes" id="UP000249891">
    <property type="component" value="Unassembled WGS sequence"/>
</dbReference>
<gene>
    <name evidence="1" type="ORF">NCTC11546_00580</name>
</gene>
<dbReference type="AlphaFoldDB" id="A0A2X2RDX0"/>
<name>A0A2X2RDX0_CAPOC</name>
<evidence type="ECO:0000313" key="1">
    <source>
        <dbReference type="EMBL" id="SQA77374.1"/>
    </source>
</evidence>
<protein>
    <submittedName>
        <fullName evidence="1">Uncharacterized protein</fullName>
    </submittedName>
</protein>
<dbReference type="RefSeq" id="WP_181464138.1">
    <property type="nucleotide sequence ID" value="NZ_UARG01000017.1"/>
</dbReference>